<dbReference type="EMBL" id="QGAC01000002">
    <property type="protein sequence ID" value="TKJ94568.1"/>
    <property type="molecule type" value="Genomic_DNA"/>
</dbReference>
<gene>
    <name evidence="1" type="ORF">EpCFBP13511_03210</name>
</gene>
<dbReference type="RefSeq" id="WP_137268701.1">
    <property type="nucleotide sequence ID" value="NZ_QGAC01000002.1"/>
</dbReference>
<protein>
    <submittedName>
        <fullName evidence="1">Uncharacterized protein</fullName>
    </submittedName>
</protein>
<sequence length="310" mass="34321">MNEKVTFKNLSDRISFIRQDVEKLAARKGNSLADKIIFDSMDSHLSELMAKQVEADNRHPLVDFLELRLKGSEVDYGTVPLEILGVIATNLAALIQRATHKITSGKDSQKVPHDIKSSLNLRLADLSPGSTKLGVTFSTGLAELVETIPSKAVKEIFELLLSQDDTNFMNHVAEIGFNSTLSLKKIIDECDKHHLTFDANWAGPFSDGLRSASIDSNRIKYLVSRLASTTSSNPVTAKMTGELVLLSKYGKLELNVDGERIRANYPLEMLDSIQSKHKVGQAISLMIETVEIHNDRIGLNRKNHSVKSVL</sequence>
<dbReference type="OrthoDB" id="6638279at2"/>
<comment type="caution">
    <text evidence="1">The sequence shown here is derived from an EMBL/GenBank/DDBJ whole genome shotgun (WGS) entry which is preliminary data.</text>
</comment>
<dbReference type="Proteomes" id="UP000306393">
    <property type="component" value="Unassembled WGS sequence"/>
</dbReference>
<evidence type="ECO:0000313" key="1">
    <source>
        <dbReference type="EMBL" id="TKJ94568.1"/>
    </source>
</evidence>
<evidence type="ECO:0000313" key="2">
    <source>
        <dbReference type="Proteomes" id="UP000306393"/>
    </source>
</evidence>
<dbReference type="AlphaFoldDB" id="A0A4U3FKE8"/>
<proteinExistence type="predicted"/>
<accession>A0A4U3FKE8</accession>
<name>A0A4U3FKE8_9GAMM</name>
<organism evidence="1 2">
    <name type="scientific">Erwinia persicina</name>
    <dbReference type="NCBI Taxonomy" id="55211"/>
    <lineage>
        <taxon>Bacteria</taxon>
        <taxon>Pseudomonadati</taxon>
        <taxon>Pseudomonadota</taxon>
        <taxon>Gammaproteobacteria</taxon>
        <taxon>Enterobacterales</taxon>
        <taxon>Erwiniaceae</taxon>
        <taxon>Erwinia</taxon>
    </lineage>
</organism>
<reference evidence="1 2" key="1">
    <citation type="journal article" date="2019" name="Sci. Rep.">
        <title>Differences in resource use lead to coexistence of seed-transmitted microbial populations.</title>
        <authorList>
            <person name="Torres-Cortes G."/>
            <person name="Garcia B.J."/>
            <person name="Compant S."/>
            <person name="Rezki S."/>
            <person name="Jones P."/>
            <person name="Preveaux A."/>
            <person name="Briand M."/>
            <person name="Roulet A."/>
            <person name="Bouchez O."/>
            <person name="Jacobson D."/>
            <person name="Barret M."/>
        </authorList>
    </citation>
    <scope>NUCLEOTIDE SEQUENCE [LARGE SCALE GENOMIC DNA]</scope>
    <source>
        <strain evidence="1 2">CFBP13511</strain>
    </source>
</reference>